<proteinExistence type="predicted"/>
<reference evidence="2" key="2">
    <citation type="submission" date="2020-09" db="EMBL/GenBank/DDBJ databases">
        <authorList>
            <person name="Sun Q."/>
            <person name="Kim S."/>
        </authorList>
    </citation>
    <scope>NUCLEOTIDE SEQUENCE</scope>
    <source>
        <strain evidence="2">KCTC 32296</strain>
    </source>
</reference>
<evidence type="ECO:0000313" key="3">
    <source>
        <dbReference type="Proteomes" id="UP000662572"/>
    </source>
</evidence>
<dbReference type="AlphaFoldDB" id="A0A918UNW3"/>
<sequence>MILQMTIIRSAVFGFTALSLSLSLSACAMIGKKDDTGPVAVSSENKGFLGMFKGSQPAANTTEAGIGVNAYLWRASLDTISFMPLTSADPWGGVIISDWYANPEKPDERFKTTVYILDSRLRADALNVTVNKQVMQNGGWIDSAVSAQTEIDVENAILTRARQLRLSNVNK</sequence>
<dbReference type="Proteomes" id="UP000662572">
    <property type="component" value="Unassembled WGS sequence"/>
</dbReference>
<organism evidence="2 3">
    <name type="scientific">Asticcacaulis endophyticus</name>
    <dbReference type="NCBI Taxonomy" id="1395890"/>
    <lineage>
        <taxon>Bacteria</taxon>
        <taxon>Pseudomonadati</taxon>
        <taxon>Pseudomonadota</taxon>
        <taxon>Alphaproteobacteria</taxon>
        <taxon>Caulobacterales</taxon>
        <taxon>Caulobacteraceae</taxon>
        <taxon>Asticcacaulis</taxon>
    </lineage>
</organism>
<dbReference type="Pfam" id="PF12100">
    <property type="entry name" value="DUF3576"/>
    <property type="match status" value="1"/>
</dbReference>
<evidence type="ECO:0000313" key="2">
    <source>
        <dbReference type="EMBL" id="GGZ23794.1"/>
    </source>
</evidence>
<keyword evidence="1" id="KW-0732">Signal</keyword>
<protein>
    <recommendedName>
        <fullName evidence="4">DUF3576 domain-containing protein</fullName>
    </recommendedName>
</protein>
<evidence type="ECO:0000256" key="1">
    <source>
        <dbReference type="SAM" id="SignalP"/>
    </source>
</evidence>
<evidence type="ECO:0008006" key="4">
    <source>
        <dbReference type="Google" id="ProtNLM"/>
    </source>
</evidence>
<name>A0A918UNW3_9CAUL</name>
<feature type="signal peptide" evidence="1">
    <location>
        <begin position="1"/>
        <end position="28"/>
    </location>
</feature>
<feature type="chain" id="PRO_5036724180" description="DUF3576 domain-containing protein" evidence="1">
    <location>
        <begin position="29"/>
        <end position="171"/>
    </location>
</feature>
<gene>
    <name evidence="2" type="ORF">GCM10011273_06080</name>
</gene>
<comment type="caution">
    <text evidence="2">The sequence shown here is derived from an EMBL/GenBank/DDBJ whole genome shotgun (WGS) entry which is preliminary data.</text>
</comment>
<reference evidence="2" key="1">
    <citation type="journal article" date="2014" name="Int. J. Syst. Evol. Microbiol.">
        <title>Complete genome sequence of Corynebacterium casei LMG S-19264T (=DSM 44701T), isolated from a smear-ripened cheese.</title>
        <authorList>
            <consortium name="US DOE Joint Genome Institute (JGI-PGF)"/>
            <person name="Walter F."/>
            <person name="Albersmeier A."/>
            <person name="Kalinowski J."/>
            <person name="Ruckert C."/>
        </authorList>
    </citation>
    <scope>NUCLEOTIDE SEQUENCE</scope>
    <source>
        <strain evidence="2">KCTC 32296</strain>
    </source>
</reference>
<accession>A0A918UNW3</accession>
<keyword evidence="3" id="KW-1185">Reference proteome</keyword>
<dbReference type="InterPro" id="IPR021959">
    <property type="entry name" value="DUF3576"/>
</dbReference>
<dbReference type="EMBL" id="BMZB01000001">
    <property type="protein sequence ID" value="GGZ23794.1"/>
    <property type="molecule type" value="Genomic_DNA"/>
</dbReference>